<dbReference type="SUPFAM" id="SSF49493">
    <property type="entry name" value="HSP40/DnaJ peptide-binding domain"/>
    <property type="match status" value="2"/>
</dbReference>
<evidence type="ECO:0000256" key="6">
    <source>
        <dbReference type="PROSITE-ProRule" id="PRU00546"/>
    </source>
</evidence>
<dbReference type="EMBL" id="METD01000001">
    <property type="protein sequence ID" value="OGB73712.1"/>
    <property type="molecule type" value="Genomic_DNA"/>
</dbReference>
<evidence type="ECO:0000313" key="10">
    <source>
        <dbReference type="Proteomes" id="UP000178085"/>
    </source>
</evidence>
<comment type="function">
    <text evidence="5">Participates actively in the response to hyperosmotic and heat shock by preventing the aggregation of stress-denatured proteins and by disaggregating proteins, also in an autonomous, DnaK-independent fashion. Unfolded proteins bind initially to DnaJ; upon interaction with the DnaJ-bound protein, DnaK hydrolyzes its bound ATP, resulting in the formation of a stable complex. GrpE releases ADP from DnaK; ATP binding to DnaK triggers the release of the substrate protein, thus completing the reaction cycle. Several rounds of ATP-dependent interactions between DnaJ, DnaK and GrpE are required for fully efficient folding. Also involved, together with DnaK and GrpE, in the DNA replication of plasmids through activation of initiation proteins.</text>
</comment>
<feature type="domain" description="J" evidence="7">
    <location>
        <begin position="4"/>
        <end position="67"/>
    </location>
</feature>
<feature type="domain" description="CR-type" evidence="8">
    <location>
        <begin position="135"/>
        <end position="216"/>
    </location>
</feature>
<comment type="caution">
    <text evidence="9">The sequence shown here is derived from an EMBL/GenBank/DDBJ whole genome shotgun (WGS) entry which is preliminary data.</text>
</comment>
<dbReference type="InterPro" id="IPR002939">
    <property type="entry name" value="DnaJ_C"/>
</dbReference>
<evidence type="ECO:0000256" key="5">
    <source>
        <dbReference type="HAMAP-Rule" id="MF_01152"/>
    </source>
</evidence>
<organism evidence="9 10">
    <name type="scientific">candidate division Kazan bacterium RIFCSPLOWO2_01_FULL_45_19</name>
    <dbReference type="NCBI Taxonomy" id="1798538"/>
    <lineage>
        <taxon>Bacteria</taxon>
        <taxon>Bacteria division Kazan-3B-28</taxon>
    </lineage>
</organism>
<evidence type="ECO:0000259" key="8">
    <source>
        <dbReference type="PROSITE" id="PS51188"/>
    </source>
</evidence>
<dbReference type="PRINTS" id="PR00625">
    <property type="entry name" value="JDOMAIN"/>
</dbReference>
<feature type="binding site" evidence="5">
    <location>
        <position position="167"/>
    </location>
    <ligand>
        <name>Zn(2+)</name>
        <dbReference type="ChEBI" id="CHEBI:29105"/>
        <label>2</label>
    </ligand>
</feature>
<dbReference type="SUPFAM" id="SSF46565">
    <property type="entry name" value="Chaperone J-domain"/>
    <property type="match status" value="1"/>
</dbReference>
<evidence type="ECO:0000256" key="2">
    <source>
        <dbReference type="ARBA" id="ARBA00022737"/>
    </source>
</evidence>
<feature type="repeat" description="CXXCXGXG motif" evidence="5">
    <location>
        <begin position="204"/>
        <end position="211"/>
    </location>
</feature>
<evidence type="ECO:0000256" key="3">
    <source>
        <dbReference type="ARBA" id="ARBA00022771"/>
    </source>
</evidence>
<evidence type="ECO:0000313" key="9">
    <source>
        <dbReference type="EMBL" id="OGB73712.1"/>
    </source>
</evidence>
<feature type="binding site" evidence="5">
    <location>
        <position position="207"/>
    </location>
    <ligand>
        <name>Zn(2+)</name>
        <dbReference type="ChEBI" id="CHEBI:29105"/>
        <label>1</label>
    </ligand>
</feature>
<dbReference type="Pfam" id="PF00684">
    <property type="entry name" value="DnaJ_CXXCXGXG"/>
    <property type="match status" value="1"/>
</dbReference>
<dbReference type="PROSITE" id="PS50076">
    <property type="entry name" value="DNAJ_2"/>
    <property type="match status" value="1"/>
</dbReference>
<dbReference type="Pfam" id="PF01556">
    <property type="entry name" value="DnaJ_C"/>
    <property type="match status" value="1"/>
</dbReference>
<feature type="binding site" evidence="5">
    <location>
        <position position="151"/>
    </location>
    <ligand>
        <name>Zn(2+)</name>
        <dbReference type="ChEBI" id="CHEBI:29105"/>
        <label>1</label>
    </ligand>
</feature>
<dbReference type="CDD" id="cd06257">
    <property type="entry name" value="DnaJ"/>
    <property type="match status" value="1"/>
</dbReference>
<dbReference type="PROSITE" id="PS51188">
    <property type="entry name" value="ZF_CR"/>
    <property type="match status" value="1"/>
</dbReference>
<feature type="binding site" evidence="5">
    <location>
        <position position="193"/>
    </location>
    <ligand>
        <name>Zn(2+)</name>
        <dbReference type="ChEBI" id="CHEBI:29105"/>
        <label>2</label>
    </ligand>
</feature>
<dbReference type="SMART" id="SM00271">
    <property type="entry name" value="DnaJ"/>
    <property type="match status" value="1"/>
</dbReference>
<keyword evidence="4 5" id="KW-0862">Zinc</keyword>
<keyword evidence="5" id="KW-0235">DNA replication</keyword>
<dbReference type="GO" id="GO:0031072">
    <property type="term" value="F:heat shock protein binding"/>
    <property type="evidence" value="ECO:0007669"/>
    <property type="project" value="InterPro"/>
</dbReference>
<dbReference type="Gene3D" id="1.10.287.110">
    <property type="entry name" value="DnaJ domain"/>
    <property type="match status" value="1"/>
</dbReference>
<dbReference type="GO" id="GO:0008270">
    <property type="term" value="F:zinc ion binding"/>
    <property type="evidence" value="ECO:0007669"/>
    <property type="project" value="UniProtKB-UniRule"/>
</dbReference>
<name>A0A1F4NS41_UNCK3</name>
<dbReference type="NCBIfam" id="NF008035">
    <property type="entry name" value="PRK10767.1"/>
    <property type="match status" value="1"/>
</dbReference>
<dbReference type="GO" id="GO:0006260">
    <property type="term" value="P:DNA replication"/>
    <property type="evidence" value="ECO:0007669"/>
    <property type="project" value="UniProtKB-KW"/>
</dbReference>
<comment type="cofactor">
    <cofactor evidence="5">
        <name>Zn(2+)</name>
        <dbReference type="ChEBI" id="CHEBI:29105"/>
    </cofactor>
    <text evidence="5">Binds 2 Zn(2+) ions per monomer.</text>
</comment>
<feature type="binding site" evidence="5">
    <location>
        <position position="190"/>
    </location>
    <ligand>
        <name>Zn(2+)</name>
        <dbReference type="ChEBI" id="CHEBI:29105"/>
        <label>2</label>
    </ligand>
</feature>
<dbReference type="InterPro" id="IPR001305">
    <property type="entry name" value="HSP_DnaJ_Cys-rich_dom"/>
</dbReference>
<proteinExistence type="inferred from homology"/>
<dbReference type="CDD" id="cd10747">
    <property type="entry name" value="DnaJ_C"/>
    <property type="match status" value="1"/>
</dbReference>
<feature type="repeat" description="CXXCXGXG motif" evidence="5">
    <location>
        <begin position="164"/>
        <end position="171"/>
    </location>
</feature>
<dbReference type="Proteomes" id="UP000178085">
    <property type="component" value="Unassembled WGS sequence"/>
</dbReference>
<dbReference type="PANTHER" id="PTHR43096">
    <property type="entry name" value="DNAJ HOMOLOG 1, MITOCHONDRIAL-RELATED"/>
    <property type="match status" value="1"/>
</dbReference>
<accession>A0A1F4NS41</accession>
<reference evidence="9 10" key="1">
    <citation type="journal article" date="2016" name="Nat. Commun.">
        <title>Thousands of microbial genomes shed light on interconnected biogeochemical processes in an aquifer system.</title>
        <authorList>
            <person name="Anantharaman K."/>
            <person name="Brown C.T."/>
            <person name="Hug L.A."/>
            <person name="Sharon I."/>
            <person name="Castelle C.J."/>
            <person name="Probst A.J."/>
            <person name="Thomas B.C."/>
            <person name="Singh A."/>
            <person name="Wilkins M.J."/>
            <person name="Karaoz U."/>
            <person name="Brodie E.L."/>
            <person name="Williams K.H."/>
            <person name="Hubbard S.S."/>
            <person name="Banfield J.F."/>
        </authorList>
    </citation>
    <scope>NUCLEOTIDE SEQUENCE [LARGE SCALE GENOMIC DNA]</scope>
</reference>
<dbReference type="InterPro" id="IPR036869">
    <property type="entry name" value="J_dom_sf"/>
</dbReference>
<dbReference type="Pfam" id="PF00226">
    <property type="entry name" value="DnaJ"/>
    <property type="match status" value="1"/>
</dbReference>
<dbReference type="InterPro" id="IPR036410">
    <property type="entry name" value="HSP_DnaJ_Cys-rich_dom_sf"/>
</dbReference>
<dbReference type="GO" id="GO:0005737">
    <property type="term" value="C:cytoplasm"/>
    <property type="evidence" value="ECO:0007669"/>
    <property type="project" value="UniProtKB-SubCell"/>
</dbReference>
<comment type="subunit">
    <text evidence="5">Homodimer.</text>
</comment>
<dbReference type="PANTHER" id="PTHR43096:SF10">
    <property type="entry name" value="CHAPERONE PROTEIN DNAJ A6, CHLOROPLASTIC"/>
    <property type="match status" value="1"/>
</dbReference>
<dbReference type="GO" id="GO:0009408">
    <property type="term" value="P:response to heat"/>
    <property type="evidence" value="ECO:0007669"/>
    <property type="project" value="InterPro"/>
</dbReference>
<dbReference type="GO" id="GO:0051082">
    <property type="term" value="F:unfolded protein binding"/>
    <property type="evidence" value="ECO:0007669"/>
    <property type="project" value="UniProtKB-UniRule"/>
</dbReference>
<dbReference type="Gene3D" id="2.10.230.10">
    <property type="entry name" value="Heat shock protein DnaJ, cysteine-rich domain"/>
    <property type="match status" value="1"/>
</dbReference>
<sequence length="357" mass="39067">MAKDYYDILGVAKGATPDEIKKAYRKLALKYHPDKGENGNAEKFKEVNEAYQVLGSEEKRRQYDQFGHSFEGAGSAGQHYDFSGFNTQGFGGFEDVFDAFFGGQRTARRQSPADIKRGADLEVAIEIPFETAVFGGKQTIHLSKDTVCESCGGTGSTNKKMKACAKCHGTGQIDQVRQTLLGAIRQSRVCSECKGLGEMPEQTCRSCTGAGRTKQPGGVNITIPDGIDDGQTIRVPHEGSAGFRGGKPGDLYVTVHVTPSREYKRKEFDLYKTISIPFTTAVLGGSVKVETLDGKIDLKIPSATQRGETLKARGLGVPKINSTGRGDLYLTIDITVPKRLTLKQRKLLQELDREWKE</sequence>
<comment type="subcellular location">
    <subcellularLocation>
        <location evidence="5">Cytoplasm</location>
    </subcellularLocation>
</comment>
<keyword evidence="5" id="KW-0963">Cytoplasm</keyword>
<feature type="binding site" evidence="5">
    <location>
        <position position="204"/>
    </location>
    <ligand>
        <name>Zn(2+)</name>
        <dbReference type="ChEBI" id="CHEBI:29105"/>
        <label>1</label>
    </ligand>
</feature>
<dbReference type="InterPro" id="IPR008971">
    <property type="entry name" value="HSP40/DnaJ_pept-bd"/>
</dbReference>
<feature type="repeat" description="CXXCXGXG motif" evidence="5">
    <location>
        <begin position="190"/>
        <end position="197"/>
    </location>
</feature>
<evidence type="ECO:0000259" key="7">
    <source>
        <dbReference type="PROSITE" id="PS50076"/>
    </source>
</evidence>
<keyword evidence="5" id="KW-0346">Stress response</keyword>
<feature type="binding site" evidence="5">
    <location>
        <position position="164"/>
    </location>
    <ligand>
        <name>Zn(2+)</name>
        <dbReference type="ChEBI" id="CHEBI:29105"/>
        <label>2</label>
    </ligand>
</feature>
<dbReference type="SUPFAM" id="SSF57938">
    <property type="entry name" value="DnaJ/Hsp40 cysteine-rich domain"/>
    <property type="match status" value="1"/>
</dbReference>
<dbReference type="FunFam" id="2.60.260.20:FF:000005">
    <property type="entry name" value="Chaperone protein dnaJ 1, mitochondrial"/>
    <property type="match status" value="1"/>
</dbReference>
<keyword evidence="2 5" id="KW-0677">Repeat</keyword>
<evidence type="ECO:0000256" key="1">
    <source>
        <dbReference type="ARBA" id="ARBA00022723"/>
    </source>
</evidence>
<keyword evidence="1 5" id="KW-0479">Metal-binding</keyword>
<comment type="domain">
    <text evidence="5">The J domain is necessary and sufficient to stimulate DnaK ATPase activity. Zinc center 1 plays an important role in the autonomous, DnaK-independent chaperone activity of DnaJ. Zinc center 2 is essential for interaction with DnaK and for DnaJ activity.</text>
</comment>
<gene>
    <name evidence="5" type="primary">dnaJ</name>
    <name evidence="9" type="ORF">A3K51_02655</name>
</gene>
<keyword evidence="3 5" id="KW-0863">Zinc-finger</keyword>
<dbReference type="Gene3D" id="2.60.260.20">
    <property type="entry name" value="Urease metallochaperone UreE, N-terminal domain"/>
    <property type="match status" value="2"/>
</dbReference>
<feature type="zinc finger region" description="CR-type" evidence="6">
    <location>
        <begin position="135"/>
        <end position="216"/>
    </location>
</feature>
<feature type="binding site" evidence="5">
    <location>
        <position position="148"/>
    </location>
    <ligand>
        <name>Zn(2+)</name>
        <dbReference type="ChEBI" id="CHEBI:29105"/>
        <label>1</label>
    </ligand>
</feature>
<comment type="similarity">
    <text evidence="5">Belongs to the DnaJ family.</text>
</comment>
<dbReference type="GO" id="GO:0042026">
    <property type="term" value="P:protein refolding"/>
    <property type="evidence" value="ECO:0007669"/>
    <property type="project" value="TreeGrafter"/>
</dbReference>
<keyword evidence="5" id="KW-0143">Chaperone</keyword>
<dbReference type="GO" id="GO:0005524">
    <property type="term" value="F:ATP binding"/>
    <property type="evidence" value="ECO:0007669"/>
    <property type="project" value="InterPro"/>
</dbReference>
<feature type="repeat" description="CXXCXGXG motif" evidence="5">
    <location>
        <begin position="148"/>
        <end position="155"/>
    </location>
</feature>
<dbReference type="AlphaFoldDB" id="A0A1F4NS41"/>
<dbReference type="InterPro" id="IPR001623">
    <property type="entry name" value="DnaJ_domain"/>
</dbReference>
<dbReference type="NCBIfam" id="TIGR02349">
    <property type="entry name" value="DnaJ_bact"/>
    <property type="match status" value="1"/>
</dbReference>
<evidence type="ECO:0000256" key="4">
    <source>
        <dbReference type="ARBA" id="ARBA00022833"/>
    </source>
</evidence>
<dbReference type="InterPro" id="IPR012724">
    <property type="entry name" value="DnaJ"/>
</dbReference>
<dbReference type="HAMAP" id="MF_01152">
    <property type="entry name" value="DnaJ"/>
    <property type="match status" value="1"/>
</dbReference>
<protein>
    <recommendedName>
        <fullName evidence="5">Chaperone protein DnaJ</fullName>
    </recommendedName>
</protein>